<evidence type="ECO:0000256" key="5">
    <source>
        <dbReference type="ARBA" id="ARBA00022676"/>
    </source>
</evidence>
<keyword evidence="4 11" id="KW-0021">Allosteric enzyme</keyword>
<dbReference type="InterPro" id="IPR029057">
    <property type="entry name" value="PRTase-like"/>
</dbReference>
<dbReference type="Proteomes" id="UP000831607">
    <property type="component" value="Chromosome"/>
</dbReference>
<dbReference type="InterPro" id="IPR050054">
    <property type="entry name" value="UPRTase/APRTase"/>
</dbReference>
<dbReference type="HAMAP" id="MF_01218_B">
    <property type="entry name" value="Upp_B"/>
    <property type="match status" value="1"/>
</dbReference>
<organism evidence="13 14">
    <name type="scientific">Orrella daihaiensis</name>
    <dbReference type="NCBI Taxonomy" id="2782176"/>
    <lineage>
        <taxon>Bacteria</taxon>
        <taxon>Pseudomonadati</taxon>
        <taxon>Pseudomonadota</taxon>
        <taxon>Betaproteobacteria</taxon>
        <taxon>Burkholderiales</taxon>
        <taxon>Alcaligenaceae</taxon>
        <taxon>Orrella</taxon>
    </lineage>
</organism>
<dbReference type="PANTHER" id="PTHR32315:SF4">
    <property type="entry name" value="URACIL PHOSPHORIBOSYLTRANSFERASE, CHLOROPLASTIC"/>
    <property type="match status" value="1"/>
</dbReference>
<keyword evidence="8 11" id="KW-0460">Magnesium</keyword>
<evidence type="ECO:0000256" key="8">
    <source>
        <dbReference type="ARBA" id="ARBA00022842"/>
    </source>
</evidence>
<evidence type="ECO:0000313" key="14">
    <source>
        <dbReference type="Proteomes" id="UP000831607"/>
    </source>
</evidence>
<dbReference type="RefSeq" id="WP_243479580.1">
    <property type="nucleotide sequence ID" value="NZ_CP063982.1"/>
</dbReference>
<proteinExistence type="inferred from homology"/>
<keyword evidence="7 11" id="KW-0547">Nucleotide-binding</keyword>
<evidence type="ECO:0000256" key="6">
    <source>
        <dbReference type="ARBA" id="ARBA00022679"/>
    </source>
</evidence>
<sequence>MALHEIKHPLVRHKLGLMRGAALSTKSFRELAQEIATLLMYEASKDFVLEPYTERGWAGDVTVERVAGKKVTVVPILRAGIGMLDGVLQLIPGARVSTVGLARNEDTLQAHTYFERLAGELDQRIAIILDPMLATGGSMVAAIDLLKKSGARDIRALVLVAAPEGIKRVTDAHPDVEIYTAAVDRGLNEDGYIMPGLGDAGDRVFGTKQKHHD</sequence>
<feature type="binding site" evidence="11">
    <location>
        <position position="103"/>
    </location>
    <ligand>
        <name>5-phospho-alpha-D-ribose 1-diphosphate</name>
        <dbReference type="ChEBI" id="CHEBI:58017"/>
    </ligand>
</feature>
<evidence type="ECO:0000256" key="3">
    <source>
        <dbReference type="ARBA" id="ARBA00011894"/>
    </source>
</evidence>
<dbReference type="CDD" id="cd06223">
    <property type="entry name" value="PRTases_typeI"/>
    <property type="match status" value="1"/>
</dbReference>
<reference evidence="13 14" key="1">
    <citation type="submission" date="2020-11" db="EMBL/GenBank/DDBJ databases">
        <title>Algicoccus daihaiensis sp.nov., isolated from Daihai Lake in Inner Mongolia.</title>
        <authorList>
            <person name="Kai J."/>
        </authorList>
    </citation>
    <scope>NUCLEOTIDE SEQUENCE [LARGE SCALE GENOMIC DNA]</scope>
    <source>
        <strain evidence="14">f23</strain>
    </source>
</reference>
<dbReference type="EC" id="2.4.2.9" evidence="3 11"/>
<evidence type="ECO:0000256" key="11">
    <source>
        <dbReference type="HAMAP-Rule" id="MF_01218"/>
    </source>
</evidence>
<evidence type="ECO:0000256" key="2">
    <source>
        <dbReference type="ARBA" id="ARBA00009516"/>
    </source>
</evidence>
<dbReference type="InterPro" id="IPR005765">
    <property type="entry name" value="UPRT"/>
</dbReference>
<dbReference type="NCBIfam" id="TIGR01091">
    <property type="entry name" value="upp"/>
    <property type="match status" value="1"/>
</dbReference>
<feature type="binding site" evidence="11">
    <location>
        <position position="199"/>
    </location>
    <ligand>
        <name>5-phospho-alpha-D-ribose 1-diphosphate</name>
        <dbReference type="ChEBI" id="CHEBI:58017"/>
    </ligand>
</feature>
<comment type="similarity">
    <text evidence="2 11">Belongs to the UPRTase family.</text>
</comment>
<gene>
    <name evidence="11 13" type="primary">upp</name>
    <name evidence="13" type="ORF">DHf2319_04205</name>
</gene>
<feature type="binding site" evidence="11">
    <location>
        <position position="193"/>
    </location>
    <ligand>
        <name>uracil</name>
        <dbReference type="ChEBI" id="CHEBI:17568"/>
    </ligand>
</feature>
<dbReference type="InterPro" id="IPR000836">
    <property type="entry name" value="PRTase_dom"/>
</dbReference>
<dbReference type="NCBIfam" id="NF001097">
    <property type="entry name" value="PRK00129.1"/>
    <property type="match status" value="1"/>
</dbReference>
<keyword evidence="5 11" id="KW-0328">Glycosyltransferase</keyword>
<dbReference type="Gene3D" id="3.40.50.2020">
    <property type="match status" value="1"/>
</dbReference>
<evidence type="ECO:0000256" key="9">
    <source>
        <dbReference type="ARBA" id="ARBA00023134"/>
    </source>
</evidence>
<keyword evidence="6 11" id="KW-0808">Transferase</keyword>
<accession>A0ABY4ALD6</accession>
<evidence type="ECO:0000256" key="4">
    <source>
        <dbReference type="ARBA" id="ARBA00022533"/>
    </source>
</evidence>
<evidence type="ECO:0000313" key="13">
    <source>
        <dbReference type="EMBL" id="UOD51111.1"/>
    </source>
</evidence>
<feature type="domain" description="Phosphoribosyltransferase" evidence="12">
    <location>
        <begin position="7"/>
        <end position="207"/>
    </location>
</feature>
<dbReference type="PANTHER" id="PTHR32315">
    <property type="entry name" value="ADENINE PHOSPHORIBOSYLTRANSFERASE"/>
    <property type="match status" value="1"/>
</dbReference>
<feature type="binding site" evidence="11">
    <location>
        <begin position="130"/>
        <end position="138"/>
    </location>
    <ligand>
        <name>5-phospho-alpha-D-ribose 1-diphosphate</name>
        <dbReference type="ChEBI" id="CHEBI:58017"/>
    </ligand>
</feature>
<dbReference type="InterPro" id="IPR034332">
    <property type="entry name" value="Upp_B"/>
</dbReference>
<evidence type="ECO:0000256" key="10">
    <source>
        <dbReference type="ARBA" id="ARBA00031082"/>
    </source>
</evidence>
<evidence type="ECO:0000259" key="12">
    <source>
        <dbReference type="Pfam" id="PF14681"/>
    </source>
</evidence>
<comment type="activity regulation">
    <text evidence="11">Allosterically activated by GTP.</text>
</comment>
<feature type="binding site" evidence="11">
    <location>
        <position position="78"/>
    </location>
    <ligand>
        <name>5-phospho-alpha-D-ribose 1-diphosphate</name>
        <dbReference type="ChEBI" id="CHEBI:58017"/>
    </ligand>
</feature>
<dbReference type="Pfam" id="PF14681">
    <property type="entry name" value="UPRTase"/>
    <property type="match status" value="1"/>
</dbReference>
<comment type="cofactor">
    <cofactor evidence="11">
        <name>Mg(2+)</name>
        <dbReference type="ChEBI" id="CHEBI:18420"/>
    </cofactor>
    <text evidence="11">Binds 1 Mg(2+) ion per subunit. The magnesium is bound as Mg-PRPP.</text>
</comment>
<evidence type="ECO:0000256" key="7">
    <source>
        <dbReference type="ARBA" id="ARBA00022741"/>
    </source>
</evidence>
<dbReference type="EMBL" id="CP063982">
    <property type="protein sequence ID" value="UOD51111.1"/>
    <property type="molecule type" value="Genomic_DNA"/>
</dbReference>
<keyword evidence="14" id="KW-1185">Reference proteome</keyword>
<comment type="pathway">
    <text evidence="1 11">Pyrimidine metabolism; UMP biosynthesis via salvage pathway; UMP from uracil: step 1/1.</text>
</comment>
<comment type="catalytic activity">
    <reaction evidence="11">
        <text>UMP + diphosphate = 5-phospho-alpha-D-ribose 1-diphosphate + uracil</text>
        <dbReference type="Rhea" id="RHEA:13017"/>
        <dbReference type="ChEBI" id="CHEBI:17568"/>
        <dbReference type="ChEBI" id="CHEBI:33019"/>
        <dbReference type="ChEBI" id="CHEBI:57865"/>
        <dbReference type="ChEBI" id="CHEBI:58017"/>
        <dbReference type="EC" id="2.4.2.9"/>
    </reaction>
</comment>
<dbReference type="SUPFAM" id="SSF53271">
    <property type="entry name" value="PRTase-like"/>
    <property type="match status" value="1"/>
</dbReference>
<name>A0ABY4ALD6_9BURK</name>
<comment type="function">
    <text evidence="11">Catalyzes the conversion of uracil and 5-phospho-alpha-D-ribose 1-diphosphate (PRPP) to UMP and diphosphate.</text>
</comment>
<evidence type="ECO:0000256" key="1">
    <source>
        <dbReference type="ARBA" id="ARBA00005180"/>
    </source>
</evidence>
<keyword evidence="9 11" id="KW-0342">GTP-binding</keyword>
<dbReference type="GO" id="GO:0004845">
    <property type="term" value="F:uracil phosphoribosyltransferase activity"/>
    <property type="evidence" value="ECO:0007669"/>
    <property type="project" value="UniProtKB-EC"/>
</dbReference>
<feature type="binding site" evidence="11">
    <location>
        <begin position="198"/>
        <end position="200"/>
    </location>
    <ligand>
        <name>uracil</name>
        <dbReference type="ChEBI" id="CHEBI:17568"/>
    </ligand>
</feature>
<protein>
    <recommendedName>
        <fullName evidence="3 11">Uracil phosphoribosyltransferase</fullName>
        <ecNumber evidence="3 11">2.4.2.9</ecNumber>
    </recommendedName>
    <alternativeName>
        <fullName evidence="10 11">UMP pyrophosphorylase</fullName>
    </alternativeName>
    <alternativeName>
        <fullName evidence="11">UPRTase</fullName>
    </alternativeName>
</protein>